<keyword evidence="3" id="KW-1185">Reference proteome</keyword>
<protein>
    <submittedName>
        <fullName evidence="2">Uncharacterized protein</fullName>
    </submittedName>
</protein>
<organism evidence="2 3">
    <name type="scientific">Hypsibius exemplaris</name>
    <name type="common">Freshwater tardigrade</name>
    <dbReference type="NCBI Taxonomy" id="2072580"/>
    <lineage>
        <taxon>Eukaryota</taxon>
        <taxon>Metazoa</taxon>
        <taxon>Ecdysozoa</taxon>
        <taxon>Tardigrada</taxon>
        <taxon>Eutardigrada</taxon>
        <taxon>Parachela</taxon>
        <taxon>Hypsibioidea</taxon>
        <taxon>Hypsibiidae</taxon>
        <taxon>Hypsibius</taxon>
    </lineage>
</organism>
<dbReference type="AlphaFoldDB" id="A0A1W0WCL3"/>
<comment type="caution">
    <text evidence="2">The sequence shown here is derived from an EMBL/GenBank/DDBJ whole genome shotgun (WGS) entry which is preliminary data.</text>
</comment>
<dbReference type="OrthoDB" id="10072166at2759"/>
<feature type="region of interest" description="Disordered" evidence="1">
    <location>
        <begin position="257"/>
        <end position="278"/>
    </location>
</feature>
<proteinExistence type="predicted"/>
<name>A0A1W0WCL3_HYPEX</name>
<feature type="compositionally biased region" description="Low complexity" evidence="1">
    <location>
        <begin position="268"/>
        <end position="278"/>
    </location>
</feature>
<accession>A0A1W0WCL3</accession>
<evidence type="ECO:0000313" key="2">
    <source>
        <dbReference type="EMBL" id="OQV12956.1"/>
    </source>
</evidence>
<dbReference type="EMBL" id="MTYJ01000133">
    <property type="protein sequence ID" value="OQV12956.1"/>
    <property type="molecule type" value="Genomic_DNA"/>
</dbReference>
<evidence type="ECO:0000256" key="1">
    <source>
        <dbReference type="SAM" id="MobiDB-lite"/>
    </source>
</evidence>
<dbReference type="Proteomes" id="UP000192578">
    <property type="component" value="Unassembled WGS sequence"/>
</dbReference>
<gene>
    <name evidence="2" type="ORF">BV898_12793</name>
</gene>
<reference evidence="3" key="1">
    <citation type="submission" date="2017-01" db="EMBL/GenBank/DDBJ databases">
        <title>Comparative genomics of anhydrobiosis in the tardigrade Hypsibius dujardini.</title>
        <authorList>
            <person name="Yoshida Y."/>
            <person name="Koutsovoulos G."/>
            <person name="Laetsch D."/>
            <person name="Stevens L."/>
            <person name="Kumar S."/>
            <person name="Horikawa D."/>
            <person name="Ishino K."/>
            <person name="Komine S."/>
            <person name="Tomita M."/>
            <person name="Blaxter M."/>
            <person name="Arakawa K."/>
        </authorList>
    </citation>
    <scope>NUCLEOTIDE SEQUENCE [LARGE SCALE GENOMIC DNA]</scope>
    <source>
        <strain evidence="3">Z151</strain>
    </source>
</reference>
<evidence type="ECO:0000313" key="3">
    <source>
        <dbReference type="Proteomes" id="UP000192578"/>
    </source>
</evidence>
<sequence>MANYGKSTESARERNKDVFFCVLSANPKSAESRPYESFMQDAPGWSPHAGNNRYFVLQQTGPLQRRQILQRASVRANLRFHDEKYEPSPSKVSYEIKLYMPKHDASPEYPVKPYAPPPGYMHYPYEDIPDYAYEERSLYFSPKYEQQKMPYMKPYYSPDGEDGVMRTDNLRRGYLEAVYGSQYPENGRSREIPSFSQTYRPVYKEVYEPSYKAEAPSYRPAPTPTPYELTTVSLPVFYKPSEPTTYESAPKQIYREIDATYDPPPPQSTYQSYYKTKS</sequence>